<organism evidence="2 3">
    <name type="scientific">Streptomyces hokutonensis</name>
    <dbReference type="NCBI Taxonomy" id="1306990"/>
    <lineage>
        <taxon>Bacteria</taxon>
        <taxon>Bacillati</taxon>
        <taxon>Actinomycetota</taxon>
        <taxon>Actinomycetes</taxon>
        <taxon>Kitasatosporales</taxon>
        <taxon>Streptomycetaceae</taxon>
        <taxon>Streptomyces</taxon>
    </lineage>
</organism>
<accession>A0ABW6M3X5</accession>
<reference evidence="2 3" key="1">
    <citation type="submission" date="2024-10" db="EMBL/GenBank/DDBJ databases">
        <title>The Natural Products Discovery Center: Release of the First 8490 Sequenced Strains for Exploring Actinobacteria Biosynthetic Diversity.</title>
        <authorList>
            <person name="Kalkreuter E."/>
            <person name="Kautsar S.A."/>
            <person name="Yang D."/>
            <person name="Bader C.D."/>
            <person name="Teijaro C.N."/>
            <person name="Fluegel L."/>
            <person name="Davis C.M."/>
            <person name="Simpson J.R."/>
            <person name="Lauterbach L."/>
            <person name="Steele A.D."/>
            <person name="Gui C."/>
            <person name="Meng S."/>
            <person name="Li G."/>
            <person name="Viehrig K."/>
            <person name="Ye F."/>
            <person name="Su P."/>
            <person name="Kiefer A.F."/>
            <person name="Nichols A."/>
            <person name="Cepeda A.J."/>
            <person name="Yan W."/>
            <person name="Fan B."/>
            <person name="Jiang Y."/>
            <person name="Adhikari A."/>
            <person name="Zheng C.-J."/>
            <person name="Schuster L."/>
            <person name="Cowan T.M."/>
            <person name="Smanski M.J."/>
            <person name="Chevrette M.G."/>
            <person name="De Carvalho L.P.S."/>
            <person name="Shen B."/>
        </authorList>
    </citation>
    <scope>NUCLEOTIDE SEQUENCE [LARGE SCALE GENOMIC DNA]</scope>
    <source>
        <strain evidence="2 3">NPDC006488</strain>
    </source>
</reference>
<protein>
    <recommendedName>
        <fullName evidence="4">Lipoprotein</fullName>
    </recommendedName>
</protein>
<proteinExistence type="predicted"/>
<keyword evidence="3" id="KW-1185">Reference proteome</keyword>
<evidence type="ECO:0000313" key="3">
    <source>
        <dbReference type="Proteomes" id="UP001601303"/>
    </source>
</evidence>
<evidence type="ECO:0000256" key="1">
    <source>
        <dbReference type="SAM" id="MobiDB-lite"/>
    </source>
</evidence>
<evidence type="ECO:0008006" key="4">
    <source>
        <dbReference type="Google" id="ProtNLM"/>
    </source>
</evidence>
<evidence type="ECO:0000313" key="2">
    <source>
        <dbReference type="EMBL" id="MFE9600835.1"/>
    </source>
</evidence>
<dbReference type="Proteomes" id="UP001601303">
    <property type="component" value="Unassembled WGS sequence"/>
</dbReference>
<sequence>MKKGQGMRRIKGPPARINALAIIAAAIFVTGCSNNSDDSDTAGQDTGAPAGKVCDGTLDPTASAALRRLAGSDRFDELTGTNEAGEPNTFSLARSVKHLHDEYTKRSACRLYKSGDNSGQPLLEVRFSASSNHPSVSTKASSNARVSYPLGVYALVGSSGADLFFRCPTKATTDNASVGDTNYVKAEMSAIADNMRGNSVNKDRMVVLNSMAKAIAEAAGCASTAALPTQVPTANGN</sequence>
<dbReference type="EMBL" id="JBIAHM010000006">
    <property type="protein sequence ID" value="MFE9600835.1"/>
    <property type="molecule type" value="Genomic_DNA"/>
</dbReference>
<name>A0ABW6M3X5_9ACTN</name>
<comment type="caution">
    <text evidence="2">The sequence shown here is derived from an EMBL/GenBank/DDBJ whole genome shotgun (WGS) entry which is preliminary data.</text>
</comment>
<feature type="region of interest" description="Disordered" evidence="1">
    <location>
        <begin position="35"/>
        <end position="54"/>
    </location>
</feature>
<feature type="compositionally biased region" description="Polar residues" evidence="1">
    <location>
        <begin position="35"/>
        <end position="44"/>
    </location>
</feature>
<gene>
    <name evidence="2" type="ORF">ACFYNQ_19975</name>
</gene>
<dbReference type="PROSITE" id="PS51257">
    <property type="entry name" value="PROKAR_LIPOPROTEIN"/>
    <property type="match status" value="1"/>
</dbReference>
<dbReference type="RefSeq" id="WP_388107593.1">
    <property type="nucleotide sequence ID" value="NZ_JBIAHM010000006.1"/>
</dbReference>